<dbReference type="PANTHER" id="PTHR12138">
    <property type="entry name" value="PRIMATE-EXPANDED PROTEIN FAMILY"/>
    <property type="match status" value="1"/>
</dbReference>
<name>A0A5F8API2_MACMU</name>
<reference evidence="2" key="4">
    <citation type="submission" date="2025-09" db="UniProtKB">
        <authorList>
            <consortium name="Ensembl"/>
        </authorList>
    </citation>
    <scope>IDENTIFICATION</scope>
    <source>
        <strain evidence="2">17573</strain>
    </source>
</reference>
<evidence type="ECO:0000313" key="2">
    <source>
        <dbReference type="Ensembl" id="ENSMMUP00000079751.1"/>
    </source>
</evidence>
<proteinExistence type="predicted"/>
<dbReference type="PANTHER" id="PTHR12138:SF135">
    <property type="entry name" value="SAM DOMAIN-CONTAINING PROTEIN"/>
    <property type="match status" value="1"/>
</dbReference>
<keyword evidence="1" id="KW-0812">Transmembrane</keyword>
<dbReference type="Ensembl" id="ENSMMUT00000104647.1">
    <property type="protein sequence ID" value="ENSMMUP00000079751.1"/>
    <property type="gene ID" value="ENSMMUG00000054153.1"/>
</dbReference>
<reference evidence="3" key="1">
    <citation type="journal article" date="2007" name="Science">
        <title>Evolutionary and biomedical insights from the rhesus macaque genome.</title>
        <authorList>
            <person name="Gibbs R.A."/>
            <person name="Rogers J."/>
            <person name="Katze M.G."/>
            <person name="Bumgarner R."/>
            <person name="Weinstock G.M."/>
            <person name="Mardis E.R."/>
            <person name="Remington K.A."/>
            <person name="Strausberg R.L."/>
            <person name="Venter J.C."/>
            <person name="Wilson R.K."/>
            <person name="Batzer M.A."/>
            <person name="Bustamante C.D."/>
            <person name="Eichler E.E."/>
            <person name="Hahn M.W."/>
            <person name="Hardison R.C."/>
            <person name="Makova K.D."/>
            <person name="Miller W."/>
            <person name="Milosavljevic A."/>
            <person name="Palermo R.E."/>
            <person name="Siepel A."/>
            <person name="Sikela J.M."/>
            <person name="Attaway T."/>
            <person name="Bell S."/>
            <person name="Bernard K.E."/>
            <person name="Buhay C.J."/>
            <person name="Chandrabose M.N."/>
            <person name="Dao M."/>
            <person name="Davis C."/>
            <person name="Delehaunty K.D."/>
            <person name="Ding Y."/>
            <person name="Dinh H.H."/>
            <person name="Dugan-Rocha S."/>
            <person name="Fulton L.A."/>
            <person name="Gabisi R.A."/>
            <person name="Garner T.T."/>
            <person name="Godfrey J."/>
            <person name="Hawes A.C."/>
            <person name="Hernandez J."/>
            <person name="Hines S."/>
            <person name="Holder M."/>
            <person name="Hume J."/>
            <person name="Jhangiani S.N."/>
            <person name="Joshi V."/>
            <person name="Khan Z.M."/>
            <person name="Kirkness E.F."/>
            <person name="Cree A."/>
            <person name="Fowler R.G."/>
            <person name="Lee S."/>
            <person name="Lewis L.R."/>
            <person name="Li Z."/>
            <person name="Liu Y.-S."/>
            <person name="Moore S.M."/>
            <person name="Muzny D."/>
            <person name="Nazareth L.V."/>
            <person name="Ngo D.N."/>
            <person name="Okwuonu G.O."/>
            <person name="Pai G."/>
            <person name="Parker D."/>
            <person name="Paul H.A."/>
            <person name="Pfannkoch C."/>
            <person name="Pohl C.S."/>
            <person name="Rogers Y.-H.C."/>
            <person name="Ruiz S.J."/>
            <person name="Sabo A."/>
            <person name="Santibanez J."/>
            <person name="Schneider B.W."/>
            <person name="Smith S.M."/>
            <person name="Sodergren E."/>
            <person name="Svatek A.F."/>
            <person name="Utterback T.R."/>
            <person name="Vattathil S."/>
            <person name="Warren W."/>
            <person name="White C.S."/>
            <person name="Chinwalla A.T."/>
            <person name="Feng Y."/>
            <person name="Halpern A.L."/>
            <person name="Hillier L.W."/>
            <person name="Huang X."/>
            <person name="Minx P."/>
            <person name="Nelson J.O."/>
            <person name="Pepin K.H."/>
            <person name="Qin X."/>
            <person name="Sutton G.G."/>
            <person name="Venter E."/>
            <person name="Walenz B.P."/>
            <person name="Wallis J.W."/>
            <person name="Worley K.C."/>
            <person name="Yang S.-P."/>
            <person name="Jones S.M."/>
            <person name="Marra M.A."/>
            <person name="Rocchi M."/>
            <person name="Schein J.E."/>
            <person name="Baertsch R."/>
            <person name="Clarke L."/>
            <person name="Csuros M."/>
            <person name="Glasscock J."/>
            <person name="Harris R.A."/>
            <person name="Havlak P."/>
            <person name="Jackson A.R."/>
            <person name="Jiang H."/>
            <person name="Liu Y."/>
            <person name="Messina D.N."/>
            <person name="Shen Y."/>
            <person name="Song H.X.-Z."/>
            <person name="Wylie T."/>
            <person name="Zhang L."/>
            <person name="Birney E."/>
            <person name="Han K."/>
            <person name="Konkel M.K."/>
            <person name="Lee J."/>
            <person name="Smit A.F.A."/>
            <person name="Ullmer B."/>
            <person name="Wang H."/>
            <person name="Xing J."/>
            <person name="Burhans R."/>
            <person name="Cheng Z."/>
            <person name="Karro J.E."/>
            <person name="Ma J."/>
            <person name="Raney B."/>
            <person name="She X."/>
            <person name="Cox M.J."/>
            <person name="Demuth J.P."/>
            <person name="Dumas L.J."/>
            <person name="Han S.-G."/>
            <person name="Hopkins J."/>
            <person name="Karimpour-Fard A."/>
            <person name="Kim Y.H."/>
            <person name="Pollack J.R."/>
            <person name="Vinar T."/>
            <person name="Addo-Quaye C."/>
            <person name="Degenhardt J."/>
            <person name="Denby A."/>
            <person name="Hubisz M.J."/>
            <person name="Indap A."/>
            <person name="Kosiol C."/>
            <person name="Lahn B.T."/>
            <person name="Lawson H.A."/>
            <person name="Marklein A."/>
            <person name="Nielsen R."/>
            <person name="Vallender E.J."/>
            <person name="Clark A.G."/>
            <person name="Ferguson B."/>
            <person name="Hernandez R.D."/>
            <person name="Hirani K."/>
            <person name="Kehrer-Sawatzki H."/>
            <person name="Kolb J."/>
            <person name="Patil S."/>
            <person name="Pu L.-L."/>
            <person name="Ren Y."/>
            <person name="Smith D.G."/>
            <person name="Wheeler D.A."/>
            <person name="Schenck I."/>
            <person name="Ball E.V."/>
            <person name="Chen R."/>
            <person name="Cooper D.N."/>
            <person name="Giardine B."/>
            <person name="Hsu F."/>
            <person name="Kent W.J."/>
            <person name="Lesk A."/>
            <person name="Nelson D.L."/>
            <person name="O'brien W.E."/>
            <person name="Pruefer K."/>
            <person name="Stenson P.D."/>
            <person name="Wallace J.C."/>
            <person name="Ke H."/>
            <person name="Liu X.-M."/>
            <person name="Wang P."/>
            <person name="Xiang A.P."/>
            <person name="Yang F."/>
            <person name="Barber G.P."/>
            <person name="Haussler D."/>
            <person name="Karolchik D."/>
            <person name="Kern A.D."/>
            <person name="Kuhn R.M."/>
            <person name="Smith K.E."/>
            <person name="Zwieg A.S."/>
        </authorList>
    </citation>
    <scope>NUCLEOTIDE SEQUENCE [LARGE SCALE GENOMIC DNA]</scope>
    <source>
        <strain evidence="3">17573</strain>
    </source>
</reference>
<dbReference type="InParanoid" id="A0A5F8API2"/>
<evidence type="ECO:0000256" key="1">
    <source>
        <dbReference type="SAM" id="Phobius"/>
    </source>
</evidence>
<keyword evidence="1" id="KW-0472">Membrane</keyword>
<keyword evidence="1" id="KW-1133">Transmembrane helix</keyword>
<organism evidence="2 3">
    <name type="scientific">Macaca mulatta</name>
    <name type="common">Rhesus macaque</name>
    <dbReference type="NCBI Taxonomy" id="9544"/>
    <lineage>
        <taxon>Eukaryota</taxon>
        <taxon>Metazoa</taxon>
        <taxon>Chordata</taxon>
        <taxon>Craniata</taxon>
        <taxon>Vertebrata</taxon>
        <taxon>Euteleostomi</taxon>
        <taxon>Mammalia</taxon>
        <taxon>Eutheria</taxon>
        <taxon>Euarchontoglires</taxon>
        <taxon>Primates</taxon>
        <taxon>Haplorrhini</taxon>
        <taxon>Catarrhini</taxon>
        <taxon>Cercopithecidae</taxon>
        <taxon>Cercopithecinae</taxon>
        <taxon>Macaca</taxon>
    </lineage>
</organism>
<dbReference type="AlphaFoldDB" id="A0A5F8API2"/>
<dbReference type="PRINTS" id="PR02045">
    <property type="entry name" value="F138DOMAIN"/>
</dbReference>
<reference evidence="2" key="2">
    <citation type="submission" date="2019-01" db="EMBL/GenBank/DDBJ databases">
        <authorList>
            <person name="Graves T."/>
            <person name="Eichler E.E."/>
            <person name="Wilson R.K."/>
        </authorList>
    </citation>
    <scope>NUCLEOTIDE SEQUENCE [LARGE SCALE GENOMIC DNA]</scope>
    <source>
        <strain evidence="2">17573</strain>
    </source>
</reference>
<sequence length="130" mass="14508">MCPCVLFVYLPLISENMWYLFFCSCLSLLGIMASSSTIVPAKEMISCVFFLFLYLFFLRRSLTLLPELDCSGAISSYCNFCLPDSRDSPASVSQVAGTTGTHHHAQLIFIFLVEMEFQHIGQAGLELLTS</sequence>
<keyword evidence="3" id="KW-1185">Reference proteome</keyword>
<dbReference type="Proteomes" id="UP000006718">
    <property type="component" value="Chromosome 4"/>
</dbReference>
<protein>
    <submittedName>
        <fullName evidence="2">Uncharacterized protein</fullName>
    </submittedName>
</protein>
<dbReference type="VEuPathDB" id="HostDB:ENSMMUG00000054153"/>
<feature type="transmembrane region" description="Helical" evidence="1">
    <location>
        <begin position="45"/>
        <end position="62"/>
    </location>
</feature>
<accession>A0A5F8API2</accession>
<dbReference type="GeneTree" id="ENSGT01120000271815"/>
<evidence type="ECO:0000313" key="3">
    <source>
        <dbReference type="Proteomes" id="UP000006718"/>
    </source>
</evidence>
<reference evidence="2" key="3">
    <citation type="submission" date="2025-08" db="UniProtKB">
        <authorList>
            <consortium name="Ensembl"/>
        </authorList>
    </citation>
    <scope>IDENTIFICATION</scope>
    <source>
        <strain evidence="2">17573</strain>
    </source>
</reference>